<accession>A0A814YXI1</accession>
<sequence>MNTRLLNSDLIINDKGNIVGRYSKIDLFYVQPAYLVIRESDFTQPASSITNPIETPAGRIPLGIVFYLINILFKDIRFYYIFETIWERLEKAEPIDGPIINQYRELAKQHQLWISLHGFHQRCYDLRFIEFGRL</sequence>
<protein>
    <recommendedName>
        <fullName evidence="1">CN hydrolase domain-containing protein</fullName>
    </recommendedName>
</protein>
<dbReference type="SUPFAM" id="SSF56317">
    <property type="entry name" value="Carbon-nitrogen hydrolase"/>
    <property type="match status" value="1"/>
</dbReference>
<dbReference type="EMBL" id="CAJNOU010001663">
    <property type="protein sequence ID" value="CAF1236259.1"/>
    <property type="molecule type" value="Genomic_DNA"/>
</dbReference>
<feature type="domain" description="CN hydrolase" evidence="1">
    <location>
        <begin position="2"/>
        <end position="65"/>
    </location>
</feature>
<gene>
    <name evidence="2" type="ORF">SEV965_LOCUS22970</name>
</gene>
<name>A0A814YXI1_9BILA</name>
<dbReference type="PANTHER" id="PTHR23088:SF27">
    <property type="entry name" value="DEAMINATED GLUTATHIONE AMIDASE"/>
    <property type="match status" value="1"/>
</dbReference>
<dbReference type="Pfam" id="PF00795">
    <property type="entry name" value="CN_hydrolase"/>
    <property type="match status" value="1"/>
</dbReference>
<dbReference type="PANTHER" id="PTHR23088">
    <property type="entry name" value="NITRILASE-RELATED"/>
    <property type="match status" value="1"/>
</dbReference>
<dbReference type="InterPro" id="IPR036526">
    <property type="entry name" value="C-N_Hydrolase_sf"/>
</dbReference>
<dbReference type="Proteomes" id="UP000663889">
    <property type="component" value="Unassembled WGS sequence"/>
</dbReference>
<proteinExistence type="predicted"/>
<comment type="caution">
    <text evidence="2">The sequence shown here is derived from an EMBL/GenBank/DDBJ whole genome shotgun (WGS) entry which is preliminary data.</text>
</comment>
<evidence type="ECO:0000259" key="1">
    <source>
        <dbReference type="Pfam" id="PF00795"/>
    </source>
</evidence>
<dbReference type="Gene3D" id="3.60.110.10">
    <property type="entry name" value="Carbon-nitrogen hydrolase"/>
    <property type="match status" value="1"/>
</dbReference>
<dbReference type="AlphaFoldDB" id="A0A814YXI1"/>
<reference evidence="2" key="1">
    <citation type="submission" date="2021-02" db="EMBL/GenBank/DDBJ databases">
        <authorList>
            <person name="Nowell W R."/>
        </authorList>
    </citation>
    <scope>NUCLEOTIDE SEQUENCE</scope>
</reference>
<evidence type="ECO:0000313" key="3">
    <source>
        <dbReference type="Proteomes" id="UP000663889"/>
    </source>
</evidence>
<evidence type="ECO:0000313" key="2">
    <source>
        <dbReference type="EMBL" id="CAF1236259.1"/>
    </source>
</evidence>
<dbReference type="InterPro" id="IPR003010">
    <property type="entry name" value="C-N_Hydrolase"/>
</dbReference>
<organism evidence="2 3">
    <name type="scientific">Rotaria sordida</name>
    <dbReference type="NCBI Taxonomy" id="392033"/>
    <lineage>
        <taxon>Eukaryota</taxon>
        <taxon>Metazoa</taxon>
        <taxon>Spiralia</taxon>
        <taxon>Gnathifera</taxon>
        <taxon>Rotifera</taxon>
        <taxon>Eurotatoria</taxon>
        <taxon>Bdelloidea</taxon>
        <taxon>Philodinida</taxon>
        <taxon>Philodinidae</taxon>
        <taxon>Rotaria</taxon>
    </lineage>
</organism>